<feature type="transmembrane region" description="Helical" evidence="1">
    <location>
        <begin position="12"/>
        <end position="31"/>
    </location>
</feature>
<protein>
    <submittedName>
        <fullName evidence="2">DUF6328 family protein</fullName>
    </submittedName>
</protein>
<accession>A0AAU7JE02</accession>
<name>A0AAU7JE02_9HYPH</name>
<keyword evidence="1" id="KW-1133">Transmembrane helix</keyword>
<dbReference type="Pfam" id="PF19853">
    <property type="entry name" value="DUF6328"/>
    <property type="match status" value="2"/>
</dbReference>
<evidence type="ECO:0000256" key="1">
    <source>
        <dbReference type="SAM" id="Phobius"/>
    </source>
</evidence>
<evidence type="ECO:0000313" key="2">
    <source>
        <dbReference type="EMBL" id="XBO38436.1"/>
    </source>
</evidence>
<proteinExistence type="predicted"/>
<keyword evidence="1" id="KW-0812">Transmembrane</keyword>
<feature type="transmembrane region" description="Helical" evidence="1">
    <location>
        <begin position="115"/>
        <end position="135"/>
    </location>
</feature>
<feature type="transmembrane region" description="Helical" evidence="1">
    <location>
        <begin position="268"/>
        <end position="291"/>
    </location>
</feature>
<reference evidence="2" key="1">
    <citation type="submission" date="2024-05" db="EMBL/GenBank/DDBJ databases">
        <authorList>
            <person name="Kim S."/>
            <person name="Heo J."/>
            <person name="Choi H."/>
            <person name="Choi Y."/>
            <person name="Kwon S.-W."/>
            <person name="Kim Y."/>
        </authorList>
    </citation>
    <scope>NUCLEOTIDE SEQUENCE</scope>
    <source>
        <strain evidence="2">KACC 23698</strain>
    </source>
</reference>
<dbReference type="EMBL" id="CP157484">
    <property type="protein sequence ID" value="XBO38436.1"/>
    <property type="molecule type" value="Genomic_DNA"/>
</dbReference>
<keyword evidence="1" id="KW-0472">Membrane</keyword>
<dbReference type="AlphaFoldDB" id="A0AAU7JE02"/>
<feature type="transmembrane region" description="Helical" evidence="1">
    <location>
        <begin position="204"/>
        <end position="223"/>
    </location>
</feature>
<dbReference type="InterPro" id="IPR046291">
    <property type="entry name" value="DUF6328"/>
</dbReference>
<sequence length="312" mass="32262">MEKIKIGLDELRMLTLGAQVLIGFQFQGVFQPGFEALPAGSKLAQICGLAMLLASLCALVSPSMLHAVLENGESTPRAAAWINRGLAVALPPLALALGADVFIAVRSVYGSPWGVAAGVGVGLTALGLWTALGLVRRRRKGQDQRRMAKQRKAEETPLSHKIDHMLTEARTILPGAQALLGFQLSVVLTQAFPGLPAGSRLAHVAALLLVALTVALLMTPAAYHRSVYAGEDSPALLRLGGRLVLLSTAPLAGALALEAFVVSRKALGSLPVAAALGCGVFVVLTGVWLGYPLARRARGGSGPEGGAPGAGR</sequence>
<feature type="transmembrane region" description="Helical" evidence="1">
    <location>
        <begin position="86"/>
        <end position="109"/>
    </location>
</feature>
<feature type="transmembrane region" description="Helical" evidence="1">
    <location>
        <begin position="243"/>
        <end position="262"/>
    </location>
</feature>
<dbReference type="RefSeq" id="WP_406855272.1">
    <property type="nucleotide sequence ID" value="NZ_CP157484.1"/>
</dbReference>
<organism evidence="2">
    <name type="scientific">Alsobacter sp. KACC 23698</name>
    <dbReference type="NCBI Taxonomy" id="3149229"/>
    <lineage>
        <taxon>Bacteria</taxon>
        <taxon>Pseudomonadati</taxon>
        <taxon>Pseudomonadota</taxon>
        <taxon>Alphaproteobacteria</taxon>
        <taxon>Hyphomicrobiales</taxon>
        <taxon>Alsobacteraceae</taxon>
        <taxon>Alsobacter</taxon>
    </lineage>
</organism>
<feature type="transmembrane region" description="Helical" evidence="1">
    <location>
        <begin position="43"/>
        <end position="65"/>
    </location>
</feature>
<gene>
    <name evidence="2" type="ORF">ABEG18_22470</name>
</gene>